<evidence type="ECO:0000256" key="3">
    <source>
        <dbReference type="SAM" id="MobiDB-lite"/>
    </source>
</evidence>
<evidence type="ECO:0000313" key="6">
    <source>
        <dbReference type="EMBL" id="KAG0255204.1"/>
    </source>
</evidence>
<feature type="region of interest" description="Disordered" evidence="3">
    <location>
        <begin position="279"/>
        <end position="301"/>
    </location>
</feature>
<comment type="caution">
    <text evidence="6">The sequence shown here is derived from an EMBL/GenBank/DDBJ whole genome shotgun (WGS) entry which is preliminary data.</text>
</comment>
<dbReference type="GO" id="GO:0006897">
    <property type="term" value="P:endocytosis"/>
    <property type="evidence" value="ECO:0007669"/>
    <property type="project" value="InterPro"/>
</dbReference>
<accession>A0A9P6U167</accession>
<proteinExistence type="predicted"/>
<feature type="domain" description="VHS" evidence="4">
    <location>
        <begin position="25"/>
        <end position="145"/>
    </location>
</feature>
<dbReference type="InterPro" id="IPR038425">
    <property type="entry name" value="GAT_sf"/>
</dbReference>
<evidence type="ECO:0000259" key="4">
    <source>
        <dbReference type="PROSITE" id="PS50179"/>
    </source>
</evidence>
<dbReference type="EMBL" id="JAAAJB010000472">
    <property type="protein sequence ID" value="KAG0255204.1"/>
    <property type="molecule type" value="Genomic_DNA"/>
</dbReference>
<dbReference type="SMART" id="SM00288">
    <property type="entry name" value="VHS"/>
    <property type="match status" value="1"/>
</dbReference>
<name>A0A9P6U167_9FUNG</name>
<dbReference type="InterPro" id="IPR002014">
    <property type="entry name" value="VHS_dom"/>
</dbReference>
<reference evidence="6" key="1">
    <citation type="journal article" date="2020" name="Fungal Divers.">
        <title>Resolving the Mortierellaceae phylogeny through synthesis of multi-gene phylogenetics and phylogenomics.</title>
        <authorList>
            <person name="Vandepol N."/>
            <person name="Liber J."/>
            <person name="Desiro A."/>
            <person name="Na H."/>
            <person name="Kennedy M."/>
            <person name="Barry K."/>
            <person name="Grigoriev I.V."/>
            <person name="Miller A.N."/>
            <person name="O'Donnell K."/>
            <person name="Stajich J.E."/>
            <person name="Bonito G."/>
        </authorList>
    </citation>
    <scope>NUCLEOTIDE SEQUENCE</scope>
    <source>
        <strain evidence="6">BC1065</strain>
    </source>
</reference>
<protein>
    <submittedName>
        <fullName evidence="6">Actin patch assembly and actin polymerization protein</fullName>
    </submittedName>
</protein>
<keyword evidence="2" id="KW-0653">Protein transport</keyword>
<dbReference type="CDD" id="cd16980">
    <property type="entry name" value="VHS_Lsb5"/>
    <property type="match status" value="1"/>
</dbReference>
<dbReference type="GO" id="GO:0051666">
    <property type="term" value="P:actin cortical patch localization"/>
    <property type="evidence" value="ECO:0007669"/>
    <property type="project" value="TreeGrafter"/>
</dbReference>
<feature type="compositionally biased region" description="Polar residues" evidence="3">
    <location>
        <begin position="319"/>
        <end position="328"/>
    </location>
</feature>
<feature type="region of interest" description="Disordered" evidence="3">
    <location>
        <begin position="140"/>
        <end position="164"/>
    </location>
</feature>
<dbReference type="PANTHER" id="PTHR47789">
    <property type="entry name" value="LAS SEVENTEEN-BINDING PROTEIN 5"/>
    <property type="match status" value="1"/>
</dbReference>
<keyword evidence="7" id="KW-1185">Reference proteome</keyword>
<organism evidence="6 7">
    <name type="scientific">Actinomortierella ambigua</name>
    <dbReference type="NCBI Taxonomy" id="1343610"/>
    <lineage>
        <taxon>Eukaryota</taxon>
        <taxon>Fungi</taxon>
        <taxon>Fungi incertae sedis</taxon>
        <taxon>Mucoromycota</taxon>
        <taxon>Mortierellomycotina</taxon>
        <taxon>Mortierellomycetes</taxon>
        <taxon>Mortierellales</taxon>
        <taxon>Mortierellaceae</taxon>
        <taxon>Actinomortierella</taxon>
    </lineage>
</organism>
<dbReference type="GO" id="GO:0015031">
    <property type="term" value="P:protein transport"/>
    <property type="evidence" value="ECO:0007669"/>
    <property type="project" value="UniProtKB-KW"/>
</dbReference>
<evidence type="ECO:0000256" key="2">
    <source>
        <dbReference type="ARBA" id="ARBA00022927"/>
    </source>
</evidence>
<dbReference type="Gene3D" id="1.20.58.160">
    <property type="match status" value="1"/>
</dbReference>
<sequence>MGLFTKQTQITTSIEVITGQKVISDWSAVALLCEQVNAKDDGAKEAAKALRKKLRQGRPQQQMNAISVIQAMINGCGSKFKAQVSCAKFAEDIEAVAVSESTDVNVKIQLMESLEEWAAVFSTEPGLTIIPQLYNSLIRTNTPRRRNDSPNANSPPQTRLMTPEQRMRQMSQDIELARNNAHMLTEAVSFCDPDTEAIEENELIKEFYAKCITLQRGIQHYLSEMTESANPDEEWLTSLLACNQELVQAFTVYNQMMERQQLQRITRASAIATGVVPTASGTTAVEGKRRSPSPEHVGGAYAGVGGGAAGAGYALSNGHSNGQQTASPTTTITTTTTAATTTTTTTTTATPQSYQSRAQTPPTQPYHQQHSQHQQAQVVPSSQHDVAVADENPFADEPYYVTGPPAPTTTTTAKTNDPVSAAVKMGKRTDNQDKVFDASAYFRQQQLEQAQIQLVKEEQDRLQREAEGYMGSSQSGSSTSTAALAAGTSPTTTAAPSASHA</sequence>
<feature type="compositionally biased region" description="Low complexity" evidence="3">
    <location>
        <begin position="329"/>
        <end position="350"/>
    </location>
</feature>
<feature type="region of interest" description="Disordered" evidence="3">
    <location>
        <begin position="458"/>
        <end position="501"/>
    </location>
</feature>
<dbReference type="GO" id="GO:0035091">
    <property type="term" value="F:phosphatidylinositol binding"/>
    <property type="evidence" value="ECO:0007669"/>
    <property type="project" value="InterPro"/>
</dbReference>
<dbReference type="GO" id="GO:0043130">
    <property type="term" value="F:ubiquitin binding"/>
    <property type="evidence" value="ECO:0007669"/>
    <property type="project" value="InterPro"/>
</dbReference>
<dbReference type="GO" id="GO:0030479">
    <property type="term" value="C:actin cortical patch"/>
    <property type="evidence" value="ECO:0007669"/>
    <property type="project" value="TreeGrafter"/>
</dbReference>
<evidence type="ECO:0000256" key="1">
    <source>
        <dbReference type="ARBA" id="ARBA00022448"/>
    </source>
</evidence>
<feature type="domain" description="GAT" evidence="5">
    <location>
        <begin position="165"/>
        <end position="258"/>
    </location>
</feature>
<dbReference type="Pfam" id="PF03127">
    <property type="entry name" value="GAT"/>
    <property type="match status" value="1"/>
</dbReference>
<dbReference type="PANTHER" id="PTHR47789:SF1">
    <property type="entry name" value="LAS SEVENTEEN-BINDING PROTEIN 5"/>
    <property type="match status" value="1"/>
</dbReference>
<dbReference type="Pfam" id="PF00790">
    <property type="entry name" value="VHS"/>
    <property type="match status" value="1"/>
</dbReference>
<dbReference type="OrthoDB" id="10255964at2759"/>
<dbReference type="InterPro" id="IPR008942">
    <property type="entry name" value="ENTH_VHS"/>
</dbReference>
<dbReference type="SUPFAM" id="SSF48464">
    <property type="entry name" value="ENTH/VHS domain"/>
    <property type="match status" value="1"/>
</dbReference>
<evidence type="ECO:0000313" key="7">
    <source>
        <dbReference type="Proteomes" id="UP000807716"/>
    </source>
</evidence>
<dbReference type="SUPFAM" id="SSF89009">
    <property type="entry name" value="GAT-like domain"/>
    <property type="match status" value="1"/>
</dbReference>
<keyword evidence="1" id="KW-0813">Transport</keyword>
<feature type="compositionally biased region" description="Low complexity" evidence="3">
    <location>
        <begin position="471"/>
        <end position="501"/>
    </location>
</feature>
<dbReference type="InterPro" id="IPR045007">
    <property type="entry name" value="LSB5"/>
</dbReference>
<dbReference type="PROSITE" id="PS50179">
    <property type="entry name" value="VHS"/>
    <property type="match status" value="1"/>
</dbReference>
<dbReference type="Gene3D" id="1.25.40.90">
    <property type="match status" value="1"/>
</dbReference>
<gene>
    <name evidence="6" type="primary">LSB5</name>
    <name evidence="6" type="ORF">DFQ27_006381</name>
</gene>
<dbReference type="CDD" id="cd21383">
    <property type="entry name" value="GAT_GGA_Tom1-like"/>
    <property type="match status" value="1"/>
</dbReference>
<dbReference type="PROSITE" id="PS50909">
    <property type="entry name" value="GAT"/>
    <property type="match status" value="1"/>
</dbReference>
<dbReference type="GO" id="GO:0007034">
    <property type="term" value="P:vacuolar transport"/>
    <property type="evidence" value="ECO:0007669"/>
    <property type="project" value="UniProtKB-ARBA"/>
</dbReference>
<dbReference type="GO" id="GO:0007015">
    <property type="term" value="P:actin filament organization"/>
    <property type="evidence" value="ECO:0007669"/>
    <property type="project" value="InterPro"/>
</dbReference>
<dbReference type="AlphaFoldDB" id="A0A9P6U167"/>
<evidence type="ECO:0000259" key="5">
    <source>
        <dbReference type="PROSITE" id="PS50909"/>
    </source>
</evidence>
<feature type="compositionally biased region" description="Basic and acidic residues" evidence="3">
    <location>
        <begin position="458"/>
        <end position="467"/>
    </location>
</feature>
<dbReference type="Proteomes" id="UP000807716">
    <property type="component" value="Unassembled WGS sequence"/>
</dbReference>
<dbReference type="InterPro" id="IPR004152">
    <property type="entry name" value="GAT_dom"/>
</dbReference>
<feature type="region of interest" description="Disordered" evidence="3">
    <location>
        <begin position="319"/>
        <end position="417"/>
    </location>
</feature>
<feature type="compositionally biased region" description="Polar residues" evidence="3">
    <location>
        <begin position="149"/>
        <end position="160"/>
    </location>
</feature>
<feature type="compositionally biased region" description="Low complexity" evidence="3">
    <location>
        <begin position="358"/>
        <end position="384"/>
    </location>
</feature>